<feature type="transmembrane region" description="Helical" evidence="1">
    <location>
        <begin position="72"/>
        <end position="92"/>
    </location>
</feature>
<keyword evidence="4" id="KW-1185">Reference proteome</keyword>
<keyword evidence="1" id="KW-0472">Membrane</keyword>
<dbReference type="Proteomes" id="UP000050326">
    <property type="component" value="Unassembled WGS sequence"/>
</dbReference>
<keyword evidence="1" id="KW-0812">Transmembrane</keyword>
<dbReference type="AlphaFoldDB" id="A0A0P8Y7X6"/>
<dbReference type="STRING" id="36849.OXPF_37480"/>
<gene>
    <name evidence="3" type="ORF">OXPF_37480</name>
</gene>
<dbReference type="InterPro" id="IPR027383">
    <property type="entry name" value="Znf_put"/>
</dbReference>
<evidence type="ECO:0000313" key="3">
    <source>
        <dbReference type="EMBL" id="KPU42694.1"/>
    </source>
</evidence>
<keyword evidence="1" id="KW-1133">Transmembrane helix</keyword>
<sequence length="308" mass="35376">MKLSCDVICDLLPGYAEGMTSEDSNRLVQEHLDNCPQCLALLQSMKEDMQTELPAQTEIAPFRKYRRRIQSWKVLCGLFALLLVALCIPAVVAQVDSYHRLWMKQHPHQIDEIIAMDCATEQKLILPFSYDSGAVQDDGVKYYDGTYFVSDETALELAERINSWGLKNCTARVIDDTSLLVSYGNSRYRMYQTNGKWYNWCFEGLSYKFNNYYYQFPIYLCQSADTVIDEFNNSPNELTSVADYEDFVDFYTDSGLYRFTAREGTIVLLGYVNEAMQNEGLPFPLTMNFTETDGILTITIQKVIIQVP</sequence>
<evidence type="ECO:0000259" key="2">
    <source>
        <dbReference type="Pfam" id="PF13490"/>
    </source>
</evidence>
<evidence type="ECO:0000256" key="1">
    <source>
        <dbReference type="SAM" id="Phobius"/>
    </source>
</evidence>
<dbReference type="OrthoDB" id="6194834at2"/>
<evidence type="ECO:0000313" key="4">
    <source>
        <dbReference type="Proteomes" id="UP000050326"/>
    </source>
</evidence>
<protein>
    <recommendedName>
        <fullName evidence="2">Putative zinc-finger domain-containing protein</fullName>
    </recommendedName>
</protein>
<feature type="domain" description="Putative zinc-finger" evidence="2">
    <location>
        <begin position="5"/>
        <end position="38"/>
    </location>
</feature>
<accession>A0A0P8Y7X6</accession>
<reference evidence="3 4" key="1">
    <citation type="submission" date="2015-09" db="EMBL/GenBank/DDBJ databases">
        <title>Genome sequence of Oxobacter pfennigii DSM 3222.</title>
        <authorList>
            <person name="Poehlein A."/>
            <person name="Bengelsdorf F.R."/>
            <person name="Schiel-Bengelsdorf B."/>
            <person name="Duerre P."/>
            <person name="Daniel R."/>
        </authorList>
    </citation>
    <scope>NUCLEOTIDE SEQUENCE [LARGE SCALE GENOMIC DNA]</scope>
    <source>
        <strain evidence="3 4">DSM 3222</strain>
    </source>
</reference>
<organism evidence="3 4">
    <name type="scientific">Oxobacter pfennigii</name>
    <dbReference type="NCBI Taxonomy" id="36849"/>
    <lineage>
        <taxon>Bacteria</taxon>
        <taxon>Bacillati</taxon>
        <taxon>Bacillota</taxon>
        <taxon>Clostridia</taxon>
        <taxon>Eubacteriales</taxon>
        <taxon>Clostridiaceae</taxon>
        <taxon>Oxobacter</taxon>
    </lineage>
</organism>
<dbReference type="RefSeq" id="WP_054876725.1">
    <property type="nucleotide sequence ID" value="NZ_LKET01000056.1"/>
</dbReference>
<name>A0A0P8Y7X6_9CLOT</name>
<comment type="caution">
    <text evidence="3">The sequence shown here is derived from an EMBL/GenBank/DDBJ whole genome shotgun (WGS) entry which is preliminary data.</text>
</comment>
<proteinExistence type="predicted"/>
<dbReference type="EMBL" id="LKET01000056">
    <property type="protein sequence ID" value="KPU42694.1"/>
    <property type="molecule type" value="Genomic_DNA"/>
</dbReference>
<dbReference type="Pfam" id="PF13490">
    <property type="entry name" value="zf-HC2"/>
    <property type="match status" value="1"/>
</dbReference>